<dbReference type="SMART" id="SM00487">
    <property type="entry name" value="DEXDc"/>
    <property type="match status" value="1"/>
</dbReference>
<evidence type="ECO:0000256" key="26">
    <source>
        <dbReference type="ARBA" id="ARBA00074669"/>
    </source>
</evidence>
<dbReference type="Gene3D" id="1.10.150.20">
    <property type="entry name" value="5' to 3' exonuclease, C-terminal subdomain"/>
    <property type="match status" value="1"/>
</dbReference>
<dbReference type="GO" id="GO:0005694">
    <property type="term" value="C:chromosome"/>
    <property type="evidence" value="ECO:0007669"/>
    <property type="project" value="UniProtKB-SubCell"/>
</dbReference>
<dbReference type="CDD" id="cd18795">
    <property type="entry name" value="SF2_C_Ski2"/>
    <property type="match status" value="1"/>
</dbReference>
<dbReference type="Gene3D" id="3.30.70.370">
    <property type="match status" value="1"/>
</dbReference>
<dbReference type="FunFam" id="1.10.3380.20:FF:000001">
    <property type="entry name" value="DNA polymerase theta"/>
    <property type="match status" value="1"/>
</dbReference>
<evidence type="ECO:0000256" key="22">
    <source>
        <dbReference type="ARBA" id="ARBA00047995"/>
    </source>
</evidence>
<dbReference type="InterPro" id="IPR000477">
    <property type="entry name" value="RT_dom"/>
</dbReference>
<dbReference type="EC" id="2.7.7.7" evidence="5"/>
<keyword evidence="10" id="KW-0808">Transferase</keyword>
<keyword evidence="12" id="KW-0547">Nucleotide-binding</keyword>
<dbReference type="Gene3D" id="3.30.420.10">
    <property type="entry name" value="Ribonuclease H-like superfamily/Ribonuclease H"/>
    <property type="match status" value="1"/>
</dbReference>
<evidence type="ECO:0000256" key="3">
    <source>
        <dbReference type="ARBA" id="ARBA00004286"/>
    </source>
</evidence>
<sequence length="2936" mass="325082">MARREDGGVTPNGVATASAKGLRGSSSGGPSASRGAGKAAPLGPAAPCWAVLSPPPGLDLSLRGSGSPGTGSAGQHQQVNVPEDTADKLLLASWGLPKAVLEKYHSLGIVQMFEWQAECLMLGQVLEGKNLVYSAPTSAGKTLVAELLILKRVLETRKKALLILPFVSVAKEKKCYLQALFQEVDVRVEGYMGSMSPAGHFSALDVAVCTIEKANGLINRLIEENKMDSLVIEEPMRRGAVLDLVLTNKEGLVGNVKFKGSLGCSDHEMVEFKILRAVRRVHNKVLRELVDEVAKPLSIIFEKLWQSSEVATTDWKRGNITSIFKKEKEDPGNYRPVSLTSVPSKIMEQTLLETVLRHVENKEVIGDSQRGFTKGKLCLTNLVAFCDGVTALVDKGRVTVVICLDLCKAFDTIPHDILVSKLKRHGFNGWTAQWIRNWLDGRTQRVAVNDLMSKWRPVTSGVPQGLVLGLVLFNVFGDMDSGLEYTLNKFADDTKLCGAIDMLEGRDVIQRDLDRLDRWARANLMKFNKAKCKVLHMGVVVVDELHMLGDFHRGYLLELLLTKVRYVTEKVAKRQAKMTSPCFGGIQIVGMSATLPNLGLLASWLDAELYCTDFRPVPLKEWVKIGSNIYDSSMNLVREFQPKLQLKGDEDHVVSLCYETVCEGHSVLLFCPSKNWCEKLADIIAREFYSLQQAESSAKNSSLSPVVVDREGIDEVLDQLKRSISGLDSVLQRTLPWGVAFHHAGLTFDERDIIEGAFRQGLIRVLAATSTLSSGVNLPARRVIIRTPMFGGKLLDILTYKQMAGRAGRKGVDTEGESILVCKPSERSKGTALLQGSLKPVCSCLLRREGEGVASSMKRAILEIIVGGVANTPDDVQTYASCTLLASSLKESKWENEKAQDKAQTGPIEACVAWLVENEFIQVLDSGSDVKAKVYHPTHLGSATLSSSLSPTEAMEIFADLQRAMKSFVLENDLHIVYLVTPVYEEWTTIDWYQFFCLWEKLPASMKRVAELVGIEEGFLARSVKGKIIAKTEKQHRQMAIHRRFFTSLALLDLISEVPLKDMTKKYGCSRGQLQSLQQSAATYAGMVTVFCNRLGWHNMELLLSQFQSRLTFGVHRELCDLVRVSLLNAQRARTLYNAGFVTVADLAKASPDDVATALKNSVPFKSVRRAVDEDEESAEERRTVRSIWMAGMKGLTEREAASLIVEEARGLLQQDLALMGVQWNPESFLESDTSSMISSESELEDRLHRSNGEQSSESSRVLNKKGCSIQHFNGLGSRTVNLSNIKKGYKRRLSGSTENCRFESEVPGRRQARAEEGNDDIVYSARKRPNMCSENEKVEGIPLVKTKMDSRRAIPELPAEQGKAPTLRTKSSASRLIRSADMHLNWTRKKNTASKLQRSLLEDSNMLSIDIQKLPAFHPTISKDNFFSDQNNKEFMETESVTHKVSNSVQMGELNLGRKDKMEGLFPEPTTINEGMLKGRACFQAPVTLQGTPHIHVGTHNIVESLVIPASVRTLRNENTDDKQNKINKMQTDVSCAEVMIGKQQMALDTDHRNVTASCSGNERVHSGSRIRKPVHFCPGEDKSCHIQIQNGGKNRSEKPSGILLQAGALQKANSHPKDFLKDALVKSRGVCNAGDVQNGPSSDLFSDSRDFEDSFQLDTQTEMIIKQEGAAGITGQQGIQGSELAAIPRQEVSKKLCASQTENATDERLAATVRKLGLSSPITTNNITKNAAQHCSNKDLKSGGPNLQPIMKEIESALCFKESDFSVTDSQLHSFLQDYQTQNSAKGETVAKDLNKATSPFGSEHIVQVECHPVPETSLNISDSLLFDDSFSNISDLSAVHIMEADRKPLASPQVSLLAPEGLLENLRPVQNKFDVSGNQKEREDPAKLKNVSLVFSDLIAEVLDHANSPSFLEDVPSAFHGQSGLKNPVICNNDTRPKDLVGDQGEKLQRSQQALDKKTHPVAWTGHSFELSPGLQDVLDKWPSPSGIEPVSVSSCLKEKLVAATANKEPDLVLESDCCQPEALPTYQDLKSRFKVKENKTEDLDLPKTDYITLPLKGSNRTSCPPPDSNNTFIPPTPPKELLPKSSLSLSLNSARKRQVTCMNEGQLIQPQQNSEGNAEQQVKTLQDSPGIVDPVDTDEIKDDSTIDQGFSLQLSQDVFPLIPLSAESFTIIDVASDKALFQTFVAEWKEKSRFSISVACERTKCLLSPKSTIGGKFRKVSSPQWMQVKDDGFPVQGCEDILVVGLAVCWGGKDAYYISLQQIQDQTEISMSLAPPPLDKNLSVTERLYHLQLYLQKKSKQERSLVMYNFIQHYKTLVMACGISLEGNFEDPKVACWLLDSGSKERTLHNMVTNFLPNELPLLEGVGTGQGVQSLGLSASGDHSGRYRAAIESVLIFNVMNQLRNELQKENLTDVFSKVEMPTHYCLALLELNGIGFSTTAYETQKQVMQAKLSEIETKAYQLAGHSFSLTSPDDIAEVLFLELKLPQHGDVKVQGNKKTLGYTRRTTAKGNRVRLSKQFSTTKDVLEKLKTLHPLPGLILEWRRINNAITKVVFPLQREKRLNSALGMERIYPVSQTHTATGRITFTEPNIQNVPRDFEIEMPTVVEESPPSRAHGNVNSRAISGGRCRKRSSIVPNDLKVQAEDRFEERGIPFSVSMRHAFVPFPGGLILAADYSQLELRILAHLSCDCRLIQALNGGTDVFKSIAAEWKMIDPEAVGDRTRQQAKQICYGIIYGIGAKSLGEQMGIDENEAANYIESFKSRYTGIQQFLRETVRSCRRDGFVQTILGRRRYLPAIKDPNPYSKAHAERQAVNTTVQGSAADIVKTATVNIQRRLEAFPSAIKSHGHLESSFQRGRLARKRNRGMLHPISGGFFILQLHDELLYEVAEDDVIQVAQIVKHEMENAIKLSVKLNVKVKIGPSWGDLQDLEL</sequence>
<proteinExistence type="inferred from homology"/>
<keyword evidence="8" id="KW-0158">Chromosome</keyword>
<keyword evidence="16" id="KW-0067">ATP-binding</keyword>
<dbReference type="PANTHER" id="PTHR10133:SF62">
    <property type="entry name" value="DNA POLYMERASE THETA"/>
    <property type="match status" value="1"/>
</dbReference>
<keyword evidence="15" id="KW-0347">Helicase</keyword>
<feature type="compositionally biased region" description="Low complexity" evidence="28">
    <location>
        <begin position="1231"/>
        <end position="1241"/>
    </location>
</feature>
<dbReference type="GO" id="GO:0016787">
    <property type="term" value="F:hydrolase activity"/>
    <property type="evidence" value="ECO:0007669"/>
    <property type="project" value="UniProtKB-KW"/>
</dbReference>
<dbReference type="GO" id="GO:0005524">
    <property type="term" value="F:ATP binding"/>
    <property type="evidence" value="ECO:0007669"/>
    <property type="project" value="UniProtKB-KW"/>
</dbReference>
<dbReference type="InterPro" id="IPR014001">
    <property type="entry name" value="Helicase_ATP-bd"/>
</dbReference>
<keyword evidence="18" id="KW-0007">Acetylation</keyword>
<dbReference type="Pfam" id="PF00270">
    <property type="entry name" value="DEAD"/>
    <property type="match status" value="1"/>
</dbReference>
<dbReference type="FunFam" id="3.40.50.300:FF:000885">
    <property type="entry name" value="DNA polymerase theta"/>
    <property type="match status" value="1"/>
</dbReference>
<dbReference type="Pfam" id="PF00476">
    <property type="entry name" value="DNA_pol_A"/>
    <property type="match status" value="1"/>
</dbReference>
<evidence type="ECO:0000256" key="16">
    <source>
        <dbReference type="ARBA" id="ARBA00022840"/>
    </source>
</evidence>
<dbReference type="EC" id="2.7.7.49" evidence="6"/>
<evidence type="ECO:0000256" key="28">
    <source>
        <dbReference type="SAM" id="MobiDB-lite"/>
    </source>
</evidence>
<evidence type="ECO:0000256" key="7">
    <source>
        <dbReference type="ARBA" id="ARBA00012551"/>
    </source>
</evidence>
<dbReference type="SUPFAM" id="SSF56672">
    <property type="entry name" value="DNA/RNA polymerases"/>
    <property type="match status" value="2"/>
</dbReference>
<feature type="region of interest" description="Disordered" evidence="28">
    <location>
        <begin position="60"/>
        <end position="79"/>
    </location>
</feature>
<dbReference type="SMART" id="SM00490">
    <property type="entry name" value="HELICc"/>
    <property type="match status" value="1"/>
</dbReference>
<dbReference type="PROSITE" id="PS00447">
    <property type="entry name" value="DNA_POLYMERASE_A"/>
    <property type="match status" value="1"/>
</dbReference>
<evidence type="ECO:0000256" key="6">
    <source>
        <dbReference type="ARBA" id="ARBA00012493"/>
    </source>
</evidence>
<feature type="domain" description="Helicase C-terminal" evidence="30">
    <location>
        <begin position="652"/>
        <end position="880"/>
    </location>
</feature>
<dbReference type="Pfam" id="PF20470">
    <property type="entry name" value="HTH_61"/>
    <property type="match status" value="1"/>
</dbReference>
<feature type="domain" description="Reverse transcriptase" evidence="29">
    <location>
        <begin position="304"/>
        <end position="541"/>
    </location>
</feature>
<dbReference type="InterPro" id="IPR012337">
    <property type="entry name" value="RNaseH-like_sf"/>
</dbReference>
<accession>A0ABC9VW18</accession>
<feature type="compositionally biased region" description="Polar residues" evidence="28">
    <location>
        <begin position="2062"/>
        <end position="2077"/>
    </location>
</feature>
<evidence type="ECO:0000259" key="30">
    <source>
        <dbReference type="PROSITE" id="PS51194"/>
    </source>
</evidence>
<evidence type="ECO:0000259" key="29">
    <source>
        <dbReference type="PROSITE" id="PS50878"/>
    </source>
</evidence>
<dbReference type="InterPro" id="IPR027417">
    <property type="entry name" value="P-loop_NTPase"/>
</dbReference>
<evidence type="ECO:0000256" key="25">
    <source>
        <dbReference type="ARBA" id="ARBA00062978"/>
    </source>
</evidence>
<dbReference type="InterPro" id="IPR048960">
    <property type="entry name" value="POLQ-like_helical"/>
</dbReference>
<comment type="catalytic activity">
    <reaction evidence="23">
        <text>DNA(n) + a 2'-deoxyribonucleoside 5'-triphosphate = DNA(n+1) + diphosphate</text>
        <dbReference type="Rhea" id="RHEA:22508"/>
        <dbReference type="Rhea" id="RHEA-COMP:17339"/>
        <dbReference type="Rhea" id="RHEA-COMP:17340"/>
        <dbReference type="ChEBI" id="CHEBI:33019"/>
        <dbReference type="ChEBI" id="CHEBI:61560"/>
        <dbReference type="ChEBI" id="CHEBI:173112"/>
        <dbReference type="EC" id="2.7.7.49"/>
    </reaction>
</comment>
<dbReference type="SMART" id="SM00482">
    <property type="entry name" value="POLAc"/>
    <property type="match status" value="1"/>
</dbReference>
<dbReference type="InterPro" id="IPR036397">
    <property type="entry name" value="RNaseH_sf"/>
</dbReference>
<protein>
    <recommendedName>
        <fullName evidence="26">DNA polymerase theta</fullName>
        <ecNumber evidence="6">2.7.7.49</ecNumber>
        <ecNumber evidence="5">2.7.7.7</ecNumber>
        <ecNumber evidence="7">3.6.4.12</ecNumber>
    </recommendedName>
    <alternativeName>
        <fullName evidence="27">DNA polymerase eta</fullName>
    </alternativeName>
</protein>
<evidence type="ECO:0000256" key="21">
    <source>
        <dbReference type="ARBA" id="ARBA00023268"/>
    </source>
</evidence>
<feature type="region of interest" description="Disordered" evidence="28">
    <location>
        <begin position="1231"/>
        <end position="1263"/>
    </location>
</feature>
<dbReference type="GO" id="GO:2000042">
    <property type="term" value="P:negative regulation of double-strand break repair via homologous recombination"/>
    <property type="evidence" value="ECO:0007669"/>
    <property type="project" value="UniProtKB-ARBA"/>
</dbReference>
<dbReference type="Gene3D" id="1.10.3380.20">
    <property type="match status" value="1"/>
</dbReference>
<evidence type="ECO:0000256" key="23">
    <source>
        <dbReference type="ARBA" id="ARBA00048173"/>
    </source>
</evidence>
<dbReference type="InterPro" id="IPR001098">
    <property type="entry name" value="DNA-dir_DNA_pol_A_palm_dom"/>
</dbReference>
<evidence type="ECO:0000256" key="4">
    <source>
        <dbReference type="ARBA" id="ARBA00007705"/>
    </source>
</evidence>
<dbReference type="InterPro" id="IPR011545">
    <property type="entry name" value="DEAD/DEAH_box_helicase_dom"/>
</dbReference>
<name>A0ABC9VW18_GRUJA</name>
<evidence type="ECO:0000256" key="13">
    <source>
        <dbReference type="ARBA" id="ARBA00022763"/>
    </source>
</evidence>
<evidence type="ECO:0000256" key="8">
    <source>
        <dbReference type="ARBA" id="ARBA00022454"/>
    </source>
</evidence>
<dbReference type="InterPro" id="IPR019760">
    <property type="entry name" value="DNA-dir_DNA_pol_A_CS"/>
</dbReference>
<comment type="similarity">
    <text evidence="4">Belongs to the DNA polymerase type-A family.</text>
</comment>
<dbReference type="InterPro" id="IPR043502">
    <property type="entry name" value="DNA/RNA_pol_sf"/>
</dbReference>
<evidence type="ECO:0000313" key="32">
    <source>
        <dbReference type="Proteomes" id="UP001623348"/>
    </source>
</evidence>
<evidence type="ECO:0000256" key="20">
    <source>
        <dbReference type="ARBA" id="ARBA00023242"/>
    </source>
</evidence>
<keyword evidence="9" id="KW-0597">Phosphoprotein</keyword>
<dbReference type="Pfam" id="PF21099">
    <property type="entry name" value="POLQ_helical"/>
    <property type="match status" value="1"/>
</dbReference>
<dbReference type="Proteomes" id="UP001623348">
    <property type="component" value="Unassembled WGS sequence"/>
</dbReference>
<keyword evidence="20" id="KW-0539">Nucleus</keyword>
<dbReference type="GO" id="GO:0005634">
    <property type="term" value="C:nucleus"/>
    <property type="evidence" value="ECO:0007669"/>
    <property type="project" value="UniProtKB-SubCell"/>
</dbReference>
<keyword evidence="32" id="KW-1185">Reference proteome</keyword>
<evidence type="ECO:0000256" key="12">
    <source>
        <dbReference type="ARBA" id="ARBA00022741"/>
    </source>
</evidence>
<keyword evidence="14" id="KW-0378">Hydrolase</keyword>
<dbReference type="EC" id="3.6.4.12" evidence="7"/>
<evidence type="ECO:0000256" key="10">
    <source>
        <dbReference type="ARBA" id="ARBA00022679"/>
    </source>
</evidence>
<evidence type="ECO:0000256" key="18">
    <source>
        <dbReference type="ARBA" id="ARBA00022990"/>
    </source>
</evidence>
<dbReference type="FunFam" id="1.10.150.20:FF:000036">
    <property type="entry name" value="Polymerase (DNA directed), theta"/>
    <property type="match status" value="1"/>
</dbReference>
<dbReference type="Gene3D" id="1.20.1060.10">
    <property type="entry name" value="Taq DNA Polymerase, Chain T, domain 4"/>
    <property type="match status" value="1"/>
</dbReference>
<feature type="compositionally biased region" description="Low complexity" evidence="28">
    <location>
        <begin position="20"/>
        <end position="40"/>
    </location>
</feature>
<organism evidence="31 32">
    <name type="scientific">Grus japonensis</name>
    <name type="common">Japanese crane</name>
    <name type="synonym">Red-crowned crane</name>
    <dbReference type="NCBI Taxonomy" id="30415"/>
    <lineage>
        <taxon>Eukaryota</taxon>
        <taxon>Metazoa</taxon>
        <taxon>Chordata</taxon>
        <taxon>Craniata</taxon>
        <taxon>Vertebrata</taxon>
        <taxon>Euteleostomi</taxon>
        <taxon>Archelosauria</taxon>
        <taxon>Archosauria</taxon>
        <taxon>Dinosauria</taxon>
        <taxon>Saurischia</taxon>
        <taxon>Theropoda</taxon>
        <taxon>Coelurosauria</taxon>
        <taxon>Aves</taxon>
        <taxon>Neognathae</taxon>
        <taxon>Neoaves</taxon>
        <taxon>Gruiformes</taxon>
        <taxon>Gruidae</taxon>
        <taxon>Grus</taxon>
    </lineage>
</organism>
<feature type="compositionally biased region" description="Polar residues" evidence="28">
    <location>
        <begin position="1253"/>
        <end position="1262"/>
    </location>
</feature>
<evidence type="ECO:0000256" key="17">
    <source>
        <dbReference type="ARBA" id="ARBA00022932"/>
    </source>
</evidence>
<comment type="catalytic activity">
    <reaction evidence="24">
        <text>DNA(n) + a 2'-deoxyribonucleoside 5'-triphosphate = DNA(n+1) + diphosphate</text>
        <dbReference type="Rhea" id="RHEA:22508"/>
        <dbReference type="Rhea" id="RHEA-COMP:17339"/>
        <dbReference type="Rhea" id="RHEA-COMP:17340"/>
        <dbReference type="ChEBI" id="CHEBI:33019"/>
        <dbReference type="ChEBI" id="CHEBI:61560"/>
        <dbReference type="ChEBI" id="CHEBI:173112"/>
        <dbReference type="EC" id="2.7.7.7"/>
    </reaction>
</comment>
<comment type="catalytic activity">
    <reaction evidence="22">
        <text>ATP + H2O = ADP + phosphate + H(+)</text>
        <dbReference type="Rhea" id="RHEA:13065"/>
        <dbReference type="ChEBI" id="CHEBI:15377"/>
        <dbReference type="ChEBI" id="CHEBI:15378"/>
        <dbReference type="ChEBI" id="CHEBI:30616"/>
        <dbReference type="ChEBI" id="CHEBI:43474"/>
        <dbReference type="ChEBI" id="CHEBI:456216"/>
        <dbReference type="EC" id="3.6.4.12"/>
    </reaction>
</comment>
<dbReference type="InterPro" id="IPR046931">
    <property type="entry name" value="HTH_61"/>
</dbReference>
<dbReference type="SUPFAM" id="SSF158702">
    <property type="entry name" value="Sec63 N-terminal domain-like"/>
    <property type="match status" value="1"/>
</dbReference>
<evidence type="ECO:0000256" key="2">
    <source>
        <dbReference type="ARBA" id="ARBA00004123"/>
    </source>
</evidence>
<evidence type="ECO:0000256" key="27">
    <source>
        <dbReference type="ARBA" id="ARBA00078930"/>
    </source>
</evidence>
<comment type="subunit">
    <text evidence="25">Homomultimer; forms homodimers and homotetramers. Interacts with RAD51. Interacts with ORC2 and ORC4. Interacts with RHNO1; interaction takes place during mitosis and promotes POLQ recruitment to DNA damage sites. Interacts (when phosphorylated) with TOPBP1 (via BRCT domains 7 and 8); promoting POLQ recruitment to DNA damage sites.</text>
</comment>
<dbReference type="GO" id="GO:0097681">
    <property type="term" value="P:double-strand break repair via alternative nonhomologous end joining"/>
    <property type="evidence" value="ECO:0007669"/>
    <property type="project" value="UniProtKB-ARBA"/>
</dbReference>
<dbReference type="FunFam" id="3.30.420.10:FF:000066">
    <property type="entry name" value="DNA polymerase theta"/>
    <property type="match status" value="1"/>
</dbReference>
<dbReference type="GO" id="GO:0003678">
    <property type="term" value="F:DNA helicase activity"/>
    <property type="evidence" value="ECO:0007669"/>
    <property type="project" value="UniProtKB-EC"/>
</dbReference>
<keyword evidence="21" id="KW-0511">Multifunctional enzyme</keyword>
<evidence type="ECO:0000256" key="14">
    <source>
        <dbReference type="ARBA" id="ARBA00022801"/>
    </source>
</evidence>
<evidence type="ECO:0000256" key="5">
    <source>
        <dbReference type="ARBA" id="ARBA00012417"/>
    </source>
</evidence>
<feature type="region of interest" description="Disordered" evidence="28">
    <location>
        <begin position="2060"/>
        <end position="2083"/>
    </location>
</feature>
<evidence type="ECO:0000256" key="19">
    <source>
        <dbReference type="ARBA" id="ARBA00023204"/>
    </source>
</evidence>
<dbReference type="CDD" id="cd08638">
    <property type="entry name" value="DNA_pol_A_theta"/>
    <property type="match status" value="1"/>
</dbReference>
<dbReference type="PROSITE" id="PS51194">
    <property type="entry name" value="HELICASE_CTER"/>
    <property type="match status" value="1"/>
</dbReference>
<dbReference type="Gene3D" id="3.40.50.300">
    <property type="entry name" value="P-loop containing nucleotide triphosphate hydrolases"/>
    <property type="match status" value="3"/>
</dbReference>
<gene>
    <name evidence="31" type="ORF">GRJ2_000224900</name>
</gene>
<comment type="caution">
    <text evidence="31">The sequence shown here is derived from an EMBL/GenBank/DDBJ whole genome shotgun (WGS) entry which is preliminary data.</text>
</comment>
<feature type="region of interest" description="Disordered" evidence="28">
    <location>
        <begin position="2112"/>
        <end position="2137"/>
    </location>
</feature>
<feature type="compositionally biased region" description="Polar residues" evidence="28">
    <location>
        <begin position="2112"/>
        <end position="2131"/>
    </location>
</feature>
<keyword evidence="19" id="KW-0234">DNA repair</keyword>
<feature type="region of interest" description="Disordered" evidence="28">
    <location>
        <begin position="1"/>
        <end position="40"/>
    </location>
</feature>
<evidence type="ECO:0000256" key="24">
    <source>
        <dbReference type="ARBA" id="ARBA00049244"/>
    </source>
</evidence>
<dbReference type="SUPFAM" id="SSF52540">
    <property type="entry name" value="P-loop containing nucleoside triphosphate hydrolases"/>
    <property type="match status" value="3"/>
</dbReference>
<dbReference type="GO" id="GO:0003964">
    <property type="term" value="F:RNA-directed DNA polymerase activity"/>
    <property type="evidence" value="ECO:0007669"/>
    <property type="project" value="UniProtKB-EC"/>
</dbReference>
<dbReference type="InterPro" id="IPR001650">
    <property type="entry name" value="Helicase_C-like"/>
</dbReference>
<comment type="cofactor">
    <cofactor evidence="1">
        <name>Mg(2+)</name>
        <dbReference type="ChEBI" id="CHEBI:18420"/>
    </cofactor>
</comment>
<dbReference type="FunFam" id="1.20.1060.10:FF:000002">
    <property type="entry name" value="Polymerase (DNA directed), theta"/>
    <property type="match status" value="1"/>
</dbReference>
<dbReference type="GO" id="GO:0003887">
    <property type="term" value="F:DNA-directed DNA polymerase activity"/>
    <property type="evidence" value="ECO:0007669"/>
    <property type="project" value="UniProtKB-KW"/>
</dbReference>
<evidence type="ECO:0000313" key="31">
    <source>
        <dbReference type="EMBL" id="GAB0177596.1"/>
    </source>
</evidence>
<keyword evidence="13" id="KW-0227">DNA damage</keyword>
<evidence type="ECO:0000256" key="9">
    <source>
        <dbReference type="ARBA" id="ARBA00022553"/>
    </source>
</evidence>
<keyword evidence="17" id="KW-0239">DNA-directed DNA polymerase</keyword>
<dbReference type="Pfam" id="PF00271">
    <property type="entry name" value="Helicase_C"/>
    <property type="match status" value="1"/>
</dbReference>
<dbReference type="PANTHER" id="PTHR10133">
    <property type="entry name" value="DNA POLYMERASE I"/>
    <property type="match status" value="1"/>
</dbReference>
<dbReference type="InterPro" id="IPR002298">
    <property type="entry name" value="DNA_polymerase_A"/>
</dbReference>
<comment type="subcellular location">
    <subcellularLocation>
        <location evidence="3">Chromosome</location>
    </subcellularLocation>
    <subcellularLocation>
        <location evidence="2">Nucleus</location>
    </subcellularLocation>
</comment>
<dbReference type="SUPFAM" id="SSF53098">
    <property type="entry name" value="Ribonuclease H-like"/>
    <property type="match status" value="1"/>
</dbReference>
<evidence type="ECO:0000256" key="11">
    <source>
        <dbReference type="ARBA" id="ARBA00022695"/>
    </source>
</evidence>
<reference evidence="31 32" key="1">
    <citation type="submission" date="2024-06" db="EMBL/GenBank/DDBJ databases">
        <title>The draft genome of Grus japonensis, version 3.</title>
        <authorList>
            <person name="Nabeshima K."/>
            <person name="Suzuki S."/>
            <person name="Onuma M."/>
        </authorList>
    </citation>
    <scope>NUCLEOTIDE SEQUENCE [LARGE SCALE GENOMIC DNA]</scope>
    <source>
        <strain evidence="31 32">451A</strain>
    </source>
</reference>
<evidence type="ECO:0000256" key="1">
    <source>
        <dbReference type="ARBA" id="ARBA00001946"/>
    </source>
</evidence>
<dbReference type="CDD" id="cd01650">
    <property type="entry name" value="RT_nLTR_like"/>
    <property type="match status" value="1"/>
</dbReference>
<dbReference type="PROSITE" id="PS50878">
    <property type="entry name" value="RT_POL"/>
    <property type="match status" value="1"/>
</dbReference>
<evidence type="ECO:0000256" key="15">
    <source>
        <dbReference type="ARBA" id="ARBA00022806"/>
    </source>
</evidence>
<keyword evidence="11" id="KW-0548">Nucleotidyltransferase</keyword>
<dbReference type="EMBL" id="BAAFJT010000001">
    <property type="protein sequence ID" value="GAB0177596.1"/>
    <property type="molecule type" value="Genomic_DNA"/>
</dbReference>
<dbReference type="Pfam" id="PF00078">
    <property type="entry name" value="RVT_1"/>
    <property type="match status" value="1"/>
</dbReference>